<comment type="caution">
    <text evidence="1">The sequence shown here is derived from an EMBL/GenBank/DDBJ whole genome shotgun (WGS) entry which is preliminary data.</text>
</comment>
<dbReference type="EMBL" id="CAMGYJ010000006">
    <property type="protein sequence ID" value="CAI0433901.1"/>
    <property type="molecule type" value="Genomic_DNA"/>
</dbReference>
<organism evidence="1 2">
    <name type="scientific">Linum tenue</name>
    <dbReference type="NCBI Taxonomy" id="586396"/>
    <lineage>
        <taxon>Eukaryota</taxon>
        <taxon>Viridiplantae</taxon>
        <taxon>Streptophyta</taxon>
        <taxon>Embryophyta</taxon>
        <taxon>Tracheophyta</taxon>
        <taxon>Spermatophyta</taxon>
        <taxon>Magnoliopsida</taxon>
        <taxon>eudicotyledons</taxon>
        <taxon>Gunneridae</taxon>
        <taxon>Pentapetalae</taxon>
        <taxon>rosids</taxon>
        <taxon>fabids</taxon>
        <taxon>Malpighiales</taxon>
        <taxon>Linaceae</taxon>
        <taxon>Linum</taxon>
    </lineage>
</organism>
<dbReference type="AlphaFoldDB" id="A0AAV0LKD0"/>
<name>A0AAV0LKD0_9ROSI</name>
<reference evidence="1" key="1">
    <citation type="submission" date="2022-08" db="EMBL/GenBank/DDBJ databases">
        <authorList>
            <person name="Gutierrez-Valencia J."/>
        </authorList>
    </citation>
    <scope>NUCLEOTIDE SEQUENCE</scope>
</reference>
<accession>A0AAV0LKD0</accession>
<gene>
    <name evidence="1" type="ORF">LITE_LOCUS24080</name>
</gene>
<dbReference type="Proteomes" id="UP001154282">
    <property type="component" value="Unassembled WGS sequence"/>
</dbReference>
<sequence>MIWKPLWMDQKTRAGGQLDFAKACIELGADFRFLSKHFYSGRFVFTPGFAWFWCFQNLAGGTYLEVESWTKGRKSSQTVETAADN</sequence>
<keyword evidence="2" id="KW-1185">Reference proteome</keyword>
<evidence type="ECO:0000313" key="2">
    <source>
        <dbReference type="Proteomes" id="UP001154282"/>
    </source>
</evidence>
<feature type="non-terminal residue" evidence="1">
    <location>
        <position position="85"/>
    </location>
</feature>
<protein>
    <submittedName>
        <fullName evidence="1">Uncharacterized protein</fullName>
    </submittedName>
</protein>
<evidence type="ECO:0000313" key="1">
    <source>
        <dbReference type="EMBL" id="CAI0433901.1"/>
    </source>
</evidence>
<proteinExistence type="predicted"/>